<keyword evidence="4" id="KW-0479">Metal-binding</keyword>
<dbReference type="HOGENOM" id="CLU_915784_0_0_1"/>
<protein>
    <recommendedName>
        <fullName evidence="15">lytic cellulose monooxygenase (C4-dehydrogenating)</fullName>
        <ecNumber evidence="15">1.14.99.56</ecNumber>
    </recommendedName>
</protein>
<accession>W3WIT8</accession>
<dbReference type="RefSeq" id="XP_007841501.1">
    <property type="nucleotide sequence ID" value="XM_007843310.1"/>
</dbReference>
<dbReference type="Proteomes" id="UP000030651">
    <property type="component" value="Unassembled WGS sequence"/>
</dbReference>
<evidence type="ECO:0000256" key="11">
    <source>
        <dbReference type="ARBA" id="ARBA00023277"/>
    </source>
</evidence>
<keyword evidence="7" id="KW-0560">Oxidoreductase</keyword>
<keyword evidence="19" id="KW-1185">Reference proteome</keyword>
<organism evidence="18 19">
    <name type="scientific">Pestalotiopsis fici (strain W106-1 / CGMCC3.15140)</name>
    <dbReference type="NCBI Taxonomy" id="1229662"/>
    <lineage>
        <taxon>Eukaryota</taxon>
        <taxon>Fungi</taxon>
        <taxon>Dikarya</taxon>
        <taxon>Ascomycota</taxon>
        <taxon>Pezizomycotina</taxon>
        <taxon>Sordariomycetes</taxon>
        <taxon>Xylariomycetidae</taxon>
        <taxon>Amphisphaeriales</taxon>
        <taxon>Sporocadaceae</taxon>
        <taxon>Pestalotiopsis</taxon>
    </lineage>
</organism>
<evidence type="ECO:0000256" key="12">
    <source>
        <dbReference type="ARBA" id="ARBA00023326"/>
    </source>
</evidence>
<gene>
    <name evidence="18" type="ORF">PFICI_14729</name>
</gene>
<dbReference type="KEGG" id="pfy:PFICI_14729"/>
<proteinExistence type="inferred from homology"/>
<feature type="signal peptide" evidence="16">
    <location>
        <begin position="1"/>
        <end position="19"/>
    </location>
</feature>
<evidence type="ECO:0000256" key="5">
    <source>
        <dbReference type="ARBA" id="ARBA00022729"/>
    </source>
</evidence>
<evidence type="ECO:0000256" key="2">
    <source>
        <dbReference type="ARBA" id="ARBA00004613"/>
    </source>
</evidence>
<evidence type="ECO:0000256" key="14">
    <source>
        <dbReference type="ARBA" id="ARBA00045077"/>
    </source>
</evidence>
<keyword evidence="11" id="KW-0119">Carbohydrate metabolism</keyword>
<evidence type="ECO:0000256" key="10">
    <source>
        <dbReference type="ARBA" id="ARBA00023157"/>
    </source>
</evidence>
<name>W3WIT8_PESFW</name>
<dbReference type="Pfam" id="PF03443">
    <property type="entry name" value="AA9"/>
    <property type="match status" value="1"/>
</dbReference>
<evidence type="ECO:0000256" key="4">
    <source>
        <dbReference type="ARBA" id="ARBA00022723"/>
    </source>
</evidence>
<dbReference type="OMA" id="YPSCAQI"/>
<keyword evidence="8" id="KW-0186">Copper</keyword>
<keyword evidence="6" id="KW-0136">Cellulose degradation</keyword>
<reference evidence="19" key="1">
    <citation type="journal article" date="2015" name="BMC Genomics">
        <title>Genomic and transcriptomic analysis of the endophytic fungus Pestalotiopsis fici reveals its lifestyle and high potential for synthesis of natural products.</title>
        <authorList>
            <person name="Wang X."/>
            <person name="Zhang X."/>
            <person name="Liu L."/>
            <person name="Xiang M."/>
            <person name="Wang W."/>
            <person name="Sun X."/>
            <person name="Che Y."/>
            <person name="Guo L."/>
            <person name="Liu G."/>
            <person name="Guo L."/>
            <person name="Wang C."/>
            <person name="Yin W.B."/>
            <person name="Stadler M."/>
            <person name="Zhang X."/>
            <person name="Liu X."/>
        </authorList>
    </citation>
    <scope>NUCLEOTIDE SEQUENCE [LARGE SCALE GENOMIC DNA]</scope>
    <source>
        <strain evidence="19">W106-1 / CGMCC3.15140</strain>
    </source>
</reference>
<keyword evidence="12" id="KW-0624">Polysaccharide degradation</keyword>
<dbReference type="InParanoid" id="W3WIT8"/>
<evidence type="ECO:0000256" key="3">
    <source>
        <dbReference type="ARBA" id="ARBA00022525"/>
    </source>
</evidence>
<feature type="domain" description="Auxiliary Activity family 9 catalytic" evidence="17">
    <location>
        <begin position="20"/>
        <end position="272"/>
    </location>
</feature>
<keyword evidence="10" id="KW-1015">Disulfide bond</keyword>
<evidence type="ECO:0000256" key="15">
    <source>
        <dbReference type="ARBA" id="ARBA00047174"/>
    </source>
</evidence>
<dbReference type="GO" id="GO:0046872">
    <property type="term" value="F:metal ion binding"/>
    <property type="evidence" value="ECO:0007669"/>
    <property type="project" value="UniProtKB-KW"/>
</dbReference>
<evidence type="ECO:0000256" key="8">
    <source>
        <dbReference type="ARBA" id="ARBA00023008"/>
    </source>
</evidence>
<dbReference type="PANTHER" id="PTHR33353:SF10">
    <property type="entry name" value="ENDO-BETA-1,4-GLUCANASE D"/>
    <property type="match status" value="1"/>
</dbReference>
<comment type="catalytic activity">
    <reaction evidence="14">
        <text>[(1-&gt;4)-beta-D-glucosyl]n+m + reduced acceptor + O2 = 4-dehydro-beta-D-glucosyl-[(1-&gt;4)-beta-D-glucosyl]n-1 + [(1-&gt;4)-beta-D-glucosyl]m + acceptor + H2O.</text>
        <dbReference type="EC" id="1.14.99.56"/>
    </reaction>
</comment>
<comment type="cofactor">
    <cofactor evidence="1">
        <name>Cu(2+)</name>
        <dbReference type="ChEBI" id="CHEBI:29036"/>
    </cofactor>
</comment>
<evidence type="ECO:0000256" key="1">
    <source>
        <dbReference type="ARBA" id="ARBA00001973"/>
    </source>
</evidence>
<dbReference type="InterPro" id="IPR005103">
    <property type="entry name" value="AA9_LPMO"/>
</dbReference>
<keyword evidence="5 16" id="KW-0732">Signal</keyword>
<dbReference type="PANTHER" id="PTHR33353">
    <property type="entry name" value="PUTATIVE (AFU_ORTHOLOGUE AFUA_1G12560)-RELATED"/>
    <property type="match status" value="1"/>
</dbReference>
<keyword evidence="9" id="KW-0503">Monooxygenase</keyword>
<evidence type="ECO:0000256" key="16">
    <source>
        <dbReference type="SAM" id="SignalP"/>
    </source>
</evidence>
<dbReference type="OrthoDB" id="3496539at2759"/>
<keyword evidence="3" id="KW-0964">Secreted</keyword>
<dbReference type="InterPro" id="IPR049892">
    <property type="entry name" value="AA9"/>
</dbReference>
<evidence type="ECO:0000313" key="18">
    <source>
        <dbReference type="EMBL" id="ETS73783.1"/>
    </source>
</evidence>
<comment type="similarity">
    <text evidence="13">Belongs to the polysaccharide monooxygenase AA9 family.</text>
</comment>
<dbReference type="EC" id="1.14.99.56" evidence="15"/>
<dbReference type="Gene3D" id="2.70.50.70">
    <property type="match status" value="1"/>
</dbReference>
<evidence type="ECO:0000259" key="17">
    <source>
        <dbReference type="Pfam" id="PF03443"/>
    </source>
</evidence>
<feature type="chain" id="PRO_5004834687" description="lytic cellulose monooxygenase (C4-dehydrogenating)" evidence="16">
    <location>
        <begin position="20"/>
        <end position="312"/>
    </location>
</feature>
<evidence type="ECO:0000256" key="9">
    <source>
        <dbReference type="ARBA" id="ARBA00023033"/>
    </source>
</evidence>
<dbReference type="GO" id="GO:0004497">
    <property type="term" value="F:monooxygenase activity"/>
    <property type="evidence" value="ECO:0007669"/>
    <property type="project" value="UniProtKB-KW"/>
</dbReference>
<dbReference type="AlphaFoldDB" id="W3WIT8"/>
<evidence type="ECO:0000256" key="7">
    <source>
        <dbReference type="ARBA" id="ARBA00023002"/>
    </source>
</evidence>
<evidence type="ECO:0000256" key="6">
    <source>
        <dbReference type="ARBA" id="ARBA00023001"/>
    </source>
</evidence>
<comment type="subcellular location">
    <subcellularLocation>
        <location evidence="2">Secreted</location>
    </subcellularLocation>
</comment>
<sequence length="312" mass="35235">MLRLPYITVLMALILVSEAHFTFVRISVNGEWHEPLRFIRNKTAPFTEPWTPNTNRNERIYNEPTYATDLAESTRCGRDNMAYAAATEVLSLRAGDTIEFAHTRFDPVAWVDAMWYDCPNERGSCAPNRADQIMDINHPGPVMAHLSRVPDGMDVREYDGDGDWLKIYTLGLEWMVNQTDPIRWRAYNNGGLPERFIFKIPAQTPAGQYLLRMDEVNTGLEEHNAVFNSTSPAQLYPSCAQIQVESDFTDPLPQGIKIPEALQHTSPGMSSTLSMYRFQSLDADYVYPGGPLWDGVNVVQDKPVALNASETL</sequence>
<evidence type="ECO:0000313" key="19">
    <source>
        <dbReference type="Proteomes" id="UP000030651"/>
    </source>
</evidence>
<dbReference type="EMBL" id="KI912121">
    <property type="protein sequence ID" value="ETS73783.1"/>
    <property type="molecule type" value="Genomic_DNA"/>
</dbReference>
<dbReference type="GO" id="GO:0030245">
    <property type="term" value="P:cellulose catabolic process"/>
    <property type="evidence" value="ECO:0007669"/>
    <property type="project" value="UniProtKB-KW"/>
</dbReference>
<evidence type="ECO:0000256" key="13">
    <source>
        <dbReference type="ARBA" id="ARBA00044502"/>
    </source>
</evidence>
<dbReference type="GeneID" id="19279742"/>
<dbReference type="GO" id="GO:0005576">
    <property type="term" value="C:extracellular region"/>
    <property type="evidence" value="ECO:0007669"/>
    <property type="project" value="UniProtKB-SubCell"/>
</dbReference>